<dbReference type="AlphaFoldDB" id="A0A4V3XEN2"/>
<keyword evidence="2" id="KW-1133">Transmembrane helix</keyword>
<name>A0A4V3XEN2_9AGAM</name>
<feature type="region of interest" description="Disordered" evidence="1">
    <location>
        <begin position="290"/>
        <end position="336"/>
    </location>
</feature>
<protein>
    <submittedName>
        <fullName evidence="3">Uncharacterized protein</fullName>
    </submittedName>
</protein>
<keyword evidence="2" id="KW-0472">Membrane</keyword>
<feature type="transmembrane region" description="Helical" evidence="2">
    <location>
        <begin position="20"/>
        <end position="39"/>
    </location>
</feature>
<evidence type="ECO:0000256" key="2">
    <source>
        <dbReference type="SAM" id="Phobius"/>
    </source>
</evidence>
<feature type="compositionally biased region" description="Low complexity" evidence="1">
    <location>
        <begin position="318"/>
        <end position="336"/>
    </location>
</feature>
<evidence type="ECO:0000313" key="3">
    <source>
        <dbReference type="EMBL" id="THH14193.1"/>
    </source>
</evidence>
<feature type="region of interest" description="Disordered" evidence="1">
    <location>
        <begin position="563"/>
        <end position="597"/>
    </location>
</feature>
<dbReference type="EMBL" id="SGPL01000294">
    <property type="protein sequence ID" value="THH14193.1"/>
    <property type="molecule type" value="Genomic_DNA"/>
</dbReference>
<gene>
    <name evidence="3" type="ORF">EW146_g6105</name>
</gene>
<dbReference type="Proteomes" id="UP000310158">
    <property type="component" value="Unassembled WGS sequence"/>
</dbReference>
<comment type="caution">
    <text evidence="3">The sequence shown here is derived from an EMBL/GenBank/DDBJ whole genome shotgun (WGS) entry which is preliminary data.</text>
</comment>
<keyword evidence="4" id="KW-1185">Reference proteome</keyword>
<sequence length="1015" mass="110836">MSQSTASTNDQLSLFTTATLLYLALLVFLVAAGWMVLFPETVWPCKKTKEASLRTLVLPAIHCNKSAPSAGSLDAIISLLSAHVARLGDRAARIPYWLRSLLAWRRGLNQRKSQALRPLIVPTRHCLHPASSPSLSDAATKIVQSLIAYAQAAHGPLMLGLYVFLSAAMIAAGTILGWVWACMEMLGDALACFLMMYPELVSGMSDRTGWAGALQVLDDDRSAYHPLGHESSSVKNIPRYFLYVDEDRTIYILGCVGELQRVVLDCMRTWIWIETPICYDDVCAEESSAYDTDTDGGESVSTDDSISSIDDWNDDSSYRSSTDNSDSVSSSPEGSLSHEIAFGRDGSLSFCPNGSLSHELSYGRDGSPCPDGSILHDISLSTNGSLLHDVSILYNCSQVSSDADDQDSINGDVPLAIDDSLRSTTSISTHDSFSFSIDISHHTDETFIADDASKSISIDAQGLDDSLAKSHDLVPPRVEDGCADRSVSLRAAEQWPTLHLPADIAVPVPANAFPMIIITSPPPCPPLTSSYPHPDDQDWWRLTPYGFITRAHVAETIRDIMESDRDTDEDPQDVDVDAYKQDSGLGSMATSGDEDGDRLSGVPHIVTTSPSSPSLTNPYPDGFEFDWTRLTPTRSKLTFPAPIVSVQEPLLPAAAEVSVWEDDSSDESDYDDDHEASLGRRYTAASFAMRNLSTLSLSAIFEDDVDDIIPVEVWMGDERSLPANEDENADVDAHEYLLSDIPSILVTSPSIPSLPSSFPLDDDLDLTLFPSVEPRARGSMVFALKVAQWAEVSQHEPDDVDNEAVVAVVEKEGRINEESLWMLHHSGSFAARNRSAVSLVATAEEDVLEVGRSLARRRPPASLTARNRSAVSLDLISEEDEEREDFSHSTSMDTPFTSIMDEIFEPVPMSLGSMRSLPSSRDLSFFAWSPCLEEVDTIPSIIVTAPSTPSIAHSIASPNDCGRLSSDVSDRLYGHDLEAQSEMGTRSFRDWAKAVGRAFYDFFAFVGGFARRIFS</sequence>
<proteinExistence type="predicted"/>
<reference evidence="3 4" key="1">
    <citation type="submission" date="2019-02" db="EMBL/GenBank/DDBJ databases">
        <title>Genome sequencing of the rare red list fungi Bondarzewia mesenterica.</title>
        <authorList>
            <person name="Buettner E."/>
            <person name="Kellner H."/>
        </authorList>
    </citation>
    <scope>NUCLEOTIDE SEQUENCE [LARGE SCALE GENOMIC DNA]</scope>
    <source>
        <strain evidence="3 4">DSM 108281</strain>
    </source>
</reference>
<feature type="compositionally biased region" description="Acidic residues" evidence="1">
    <location>
        <begin position="565"/>
        <end position="576"/>
    </location>
</feature>
<feature type="compositionally biased region" description="Low complexity" evidence="1">
    <location>
        <begin position="299"/>
        <end position="310"/>
    </location>
</feature>
<organism evidence="3 4">
    <name type="scientific">Bondarzewia mesenterica</name>
    <dbReference type="NCBI Taxonomy" id="1095465"/>
    <lineage>
        <taxon>Eukaryota</taxon>
        <taxon>Fungi</taxon>
        <taxon>Dikarya</taxon>
        <taxon>Basidiomycota</taxon>
        <taxon>Agaricomycotina</taxon>
        <taxon>Agaricomycetes</taxon>
        <taxon>Russulales</taxon>
        <taxon>Bondarzewiaceae</taxon>
        <taxon>Bondarzewia</taxon>
    </lineage>
</organism>
<keyword evidence="2" id="KW-0812">Transmembrane</keyword>
<evidence type="ECO:0000256" key="1">
    <source>
        <dbReference type="SAM" id="MobiDB-lite"/>
    </source>
</evidence>
<accession>A0A4V3XEN2</accession>
<evidence type="ECO:0000313" key="4">
    <source>
        <dbReference type="Proteomes" id="UP000310158"/>
    </source>
</evidence>
<feature type="transmembrane region" description="Helical" evidence="2">
    <location>
        <begin position="159"/>
        <end position="181"/>
    </location>
</feature>